<feature type="compositionally biased region" description="Polar residues" evidence="24">
    <location>
        <begin position="932"/>
        <end position="941"/>
    </location>
</feature>
<evidence type="ECO:0000256" key="1">
    <source>
        <dbReference type="ARBA" id="ARBA00000402"/>
    </source>
</evidence>
<proteinExistence type="inferred from homology"/>
<dbReference type="OrthoDB" id="527344at2759"/>
<evidence type="ECO:0000256" key="8">
    <source>
        <dbReference type="ARBA" id="ARBA00022553"/>
    </source>
</evidence>
<comment type="subunit">
    <text evidence="23">Homodimer. Interacts with PTCD1.</text>
</comment>
<feature type="region of interest" description="Disordered" evidence="24">
    <location>
        <begin position="909"/>
        <end position="941"/>
    </location>
</feature>
<dbReference type="GeneID" id="108744096"/>
<evidence type="ECO:0000256" key="17">
    <source>
        <dbReference type="ARBA" id="ARBA00023242"/>
    </source>
</evidence>
<dbReference type="GO" id="GO:0005634">
    <property type="term" value="C:nucleus"/>
    <property type="evidence" value="ECO:0007669"/>
    <property type="project" value="UniProtKB-SubCell"/>
</dbReference>
<dbReference type="Pfam" id="PF23023">
    <property type="entry name" value="Anti-Pycsar_Apyc1"/>
    <property type="match status" value="1"/>
</dbReference>
<dbReference type="KEGG" id="apln:108744096"/>
<evidence type="ECO:0000256" key="14">
    <source>
        <dbReference type="ARBA" id="ARBA00022833"/>
    </source>
</evidence>
<keyword evidence="17" id="KW-0539">Nucleus</keyword>
<dbReference type="GO" id="GO:0046872">
    <property type="term" value="F:metal ion binding"/>
    <property type="evidence" value="ECO:0007669"/>
    <property type="project" value="UniProtKB-KW"/>
</dbReference>
<evidence type="ECO:0000256" key="7">
    <source>
        <dbReference type="ARBA" id="ARBA00013357"/>
    </source>
</evidence>
<keyword evidence="14" id="KW-0862">Zinc</keyword>
<feature type="region of interest" description="Disordered" evidence="24">
    <location>
        <begin position="204"/>
        <end position="305"/>
    </location>
</feature>
<feature type="domain" description="tRNase Z endonuclease" evidence="25">
    <location>
        <begin position="80"/>
        <end position="127"/>
    </location>
</feature>
<name>A0A1W4XRZ7_AGRPL</name>
<evidence type="ECO:0000256" key="6">
    <source>
        <dbReference type="ARBA" id="ARBA00012477"/>
    </source>
</evidence>
<evidence type="ECO:0000256" key="21">
    <source>
        <dbReference type="ARBA" id="ARBA00032616"/>
    </source>
</evidence>
<dbReference type="InterPro" id="IPR027794">
    <property type="entry name" value="tRNase_Z_dom"/>
</dbReference>
<feature type="compositionally biased region" description="Basic and acidic residues" evidence="24">
    <location>
        <begin position="909"/>
        <end position="930"/>
    </location>
</feature>
<evidence type="ECO:0000256" key="2">
    <source>
        <dbReference type="ARBA" id="ARBA00001947"/>
    </source>
</evidence>
<evidence type="ECO:0000256" key="4">
    <source>
        <dbReference type="ARBA" id="ARBA00004305"/>
    </source>
</evidence>
<dbReference type="CDD" id="cd07718">
    <property type="entry name" value="RNaseZ_ELAC1_ELAC2-C-term-like_MBL-fold"/>
    <property type="match status" value="1"/>
</dbReference>
<comment type="cofactor">
    <cofactor evidence="2">
        <name>Zn(2+)</name>
        <dbReference type="ChEBI" id="CHEBI:29105"/>
    </cofactor>
</comment>
<keyword evidence="9" id="KW-0819">tRNA processing</keyword>
<evidence type="ECO:0000256" key="18">
    <source>
        <dbReference type="ARBA" id="ARBA00030689"/>
    </source>
</evidence>
<protein>
    <recommendedName>
        <fullName evidence="7">Zinc phosphodiesterase ELAC protein 2</fullName>
        <ecNumber evidence="6">3.1.26.11</ecNumber>
    </recommendedName>
    <alternativeName>
        <fullName evidence="21">ElaC homolog protein 2</fullName>
    </alternativeName>
    <alternativeName>
        <fullName evidence="19">Ribonuclease Z 2</fullName>
    </alternativeName>
    <alternativeName>
        <fullName evidence="20">tRNA 3 endonuclease 2</fullName>
    </alternativeName>
    <alternativeName>
        <fullName evidence="18">tRNase Z 2</fullName>
    </alternativeName>
</protein>
<evidence type="ECO:0000256" key="13">
    <source>
        <dbReference type="ARBA" id="ARBA00022801"/>
    </source>
</evidence>
<dbReference type="SUPFAM" id="SSF56281">
    <property type="entry name" value="Metallo-hydrolase/oxidoreductase"/>
    <property type="match status" value="2"/>
</dbReference>
<keyword evidence="11" id="KW-0479">Metal-binding</keyword>
<dbReference type="Pfam" id="PF13691">
    <property type="entry name" value="Lactamase_B_4"/>
    <property type="match status" value="1"/>
</dbReference>
<evidence type="ECO:0000256" key="5">
    <source>
        <dbReference type="ARBA" id="ARBA00007823"/>
    </source>
</evidence>
<dbReference type="FunFam" id="3.60.15.10:FF:000014">
    <property type="entry name" value="Zinc phosphodiesterase ELAC protein 2"/>
    <property type="match status" value="1"/>
</dbReference>
<accession>A0A1W4XRZ7</accession>
<dbReference type="InParanoid" id="A0A1W4XRZ7"/>
<keyword evidence="13" id="KW-0378">Hydrolase</keyword>
<evidence type="ECO:0000256" key="12">
    <source>
        <dbReference type="ARBA" id="ARBA00022759"/>
    </source>
</evidence>
<dbReference type="STRING" id="224129.A0A1W4XRZ7"/>
<evidence type="ECO:0000256" key="22">
    <source>
        <dbReference type="ARBA" id="ARBA00046098"/>
    </source>
</evidence>
<reference evidence="27" key="1">
    <citation type="submission" date="2025-08" db="UniProtKB">
        <authorList>
            <consortium name="RefSeq"/>
        </authorList>
    </citation>
    <scope>IDENTIFICATION</scope>
    <source>
        <tissue evidence="27">Entire body</tissue>
    </source>
</reference>
<evidence type="ECO:0000256" key="23">
    <source>
        <dbReference type="ARBA" id="ARBA00047136"/>
    </source>
</evidence>
<evidence type="ECO:0000256" key="3">
    <source>
        <dbReference type="ARBA" id="ARBA00004123"/>
    </source>
</evidence>
<dbReference type="AlphaFoldDB" id="A0A1W4XRZ7"/>
<keyword evidence="15" id="KW-0809">Transit peptide</keyword>
<keyword evidence="8" id="KW-0597">Phosphoprotein</keyword>
<gene>
    <name evidence="27" type="primary">LOC108744096</name>
</gene>
<keyword evidence="10" id="KW-0540">Nuclease</keyword>
<dbReference type="GO" id="GO:0042781">
    <property type="term" value="F:3'-tRNA processing endoribonuclease activity"/>
    <property type="evidence" value="ECO:0007669"/>
    <property type="project" value="UniProtKB-EC"/>
</dbReference>
<dbReference type="EC" id="3.1.26.11" evidence="6"/>
<dbReference type="FunCoup" id="A0A1W4XRZ7">
    <property type="interactions" value="1935"/>
</dbReference>
<dbReference type="Proteomes" id="UP000192223">
    <property type="component" value="Unplaced"/>
</dbReference>
<dbReference type="InterPro" id="IPR036866">
    <property type="entry name" value="RibonucZ/Hydroxyglut_hydro"/>
</dbReference>
<evidence type="ECO:0000259" key="25">
    <source>
        <dbReference type="Pfam" id="PF13691"/>
    </source>
</evidence>
<feature type="compositionally biased region" description="Basic residues" evidence="24">
    <location>
        <begin position="273"/>
        <end position="287"/>
    </location>
</feature>
<evidence type="ECO:0000256" key="19">
    <source>
        <dbReference type="ARBA" id="ARBA00030729"/>
    </source>
</evidence>
<evidence type="ECO:0000256" key="15">
    <source>
        <dbReference type="ARBA" id="ARBA00022946"/>
    </source>
</evidence>
<dbReference type="GO" id="GO:1990180">
    <property type="term" value="P:mitochondrial tRNA 3'-end processing"/>
    <property type="evidence" value="ECO:0007669"/>
    <property type="project" value="TreeGrafter"/>
</dbReference>
<evidence type="ECO:0000256" key="24">
    <source>
        <dbReference type="SAM" id="MobiDB-lite"/>
    </source>
</evidence>
<dbReference type="InterPro" id="IPR047151">
    <property type="entry name" value="RNZ2-like"/>
</dbReference>
<comment type="function">
    <text evidence="22">Zinc phosphodiesterase, which displays mitochondrial tRNA 3'-processing endonuclease activity. Involved in tRNA maturation, by removing a 3'-trailer from precursor tRNA. Associates with mitochondrial DNA complexes at the nucleoids to initiate RNA processing and ribosome assembly.</text>
</comment>
<keyword evidence="16" id="KW-0496">Mitochondrion</keyword>
<keyword evidence="12" id="KW-0255">Endonuclease</keyword>
<evidence type="ECO:0000256" key="16">
    <source>
        <dbReference type="ARBA" id="ARBA00023128"/>
    </source>
</evidence>
<comment type="catalytic activity">
    <reaction evidence="1">
        <text>Endonucleolytic cleavage of RNA, removing extra 3' nucleotides from tRNA precursor, generating 3' termini of tRNAs. A 3'-hydroxy group is left at the tRNA terminus and a 5'-phosphoryl group is left at the trailer molecule.</text>
        <dbReference type="EC" id="3.1.26.11"/>
    </reaction>
</comment>
<evidence type="ECO:0000256" key="20">
    <source>
        <dbReference type="ARBA" id="ARBA00032104"/>
    </source>
</evidence>
<keyword evidence="26" id="KW-1185">Reference proteome</keyword>
<evidence type="ECO:0000256" key="10">
    <source>
        <dbReference type="ARBA" id="ARBA00022722"/>
    </source>
</evidence>
<evidence type="ECO:0000313" key="26">
    <source>
        <dbReference type="Proteomes" id="UP000192223"/>
    </source>
</evidence>
<evidence type="ECO:0000256" key="9">
    <source>
        <dbReference type="ARBA" id="ARBA00022694"/>
    </source>
</evidence>
<feature type="compositionally biased region" description="Basic residues" evidence="24">
    <location>
        <begin position="239"/>
        <end position="255"/>
    </location>
</feature>
<sequence length="941" mass="107043">MFHFPYCNYCRTLFALPLRFYSTRKNSNLEQILISMPKDPKHISEAQKQRKKIKEKLAKYVPGRVTLQVLGTGAPGAPRSLYVFSDQSRYLFNCGEGTQRLAHEHKMKLSKLEHIFVTQPLWRNIGGLPGVALTIQDVGVPQITLHGPQGLEEIFTATRRFVIIRDLQIDVADTNGTNIFEDSVMAVQYVPLLRYIEDDMQDGVSDLPTIGESIEENSDNHKSVQMGSHEMSEASTSTRSRRSRRRSRSRQRSPRHNSAQDFEDDDTDYYAHERKRHRSRDRRRSRSRSSSANRPASPIKKLSDISRKLQETKEEGISMAYICRLKPRPGALCLEKCVQYGVPAGPLLGKLKSGNDVLLEDGTLVRSVDVCEPNDPGPIFIVIDCPSEDYIDSLLNNDRFRKHQAQATCDEDVAYLVVHFTPKNVMENPRYQYWMEQFTPSTFHLAMNDLNTCMGSISVHRIQYKLNLLSNRIFPLLGDRGTECIQEENISEGNSSIKRMKVENGVNSVNNEGKTPPLITADSLEKLSVKSVPPSPTPSSVISPFTFFNMHLRPRKGIDRSGEIKLTPEQYIEECMAADGFSEALNELQNKLLKEYKNITIAPYPKIIFLGTGSCIPNKTRNTSGILLQINEYLNVLLDCGEGTYGQIVRFFGKEKADVIVANTRAVYISHLHADHHIGLIGFLQGRKRALCNIKTDENPIFLLAPRQIIPWLTFYDKCFENINTDYEIVPNNELLFEDHRLSPSIENRLLSTLNMSTITTCFVRHCPNAFGVSFQLSSGKKITYSGDTMPSNNLIKIGMNSDLLIHEATMEDELAEEAVFKMHSTTSQAISIGEEMQAKFIMLTHFSQRYAKLPRFNENITSNVGIAFDNMQVCLDELPLLHHFYPILRMMFAEHCEELENKAVKRQLRMERKRDASRNRSNSPEKVRELSPQQTTSKNA</sequence>
<dbReference type="PANTHER" id="PTHR12553:SF49">
    <property type="entry name" value="ZINC PHOSPHODIESTERASE ELAC PROTEIN 2"/>
    <property type="match status" value="1"/>
</dbReference>
<evidence type="ECO:0000256" key="11">
    <source>
        <dbReference type="ARBA" id="ARBA00022723"/>
    </source>
</evidence>
<dbReference type="Gene3D" id="3.60.15.10">
    <property type="entry name" value="Ribonuclease Z/Hydroxyacylglutathione hydrolase-like"/>
    <property type="match status" value="2"/>
</dbReference>
<evidence type="ECO:0000313" key="27">
    <source>
        <dbReference type="RefSeq" id="XP_018335190.1"/>
    </source>
</evidence>
<comment type="subcellular location">
    <subcellularLocation>
        <location evidence="4">Mitochondrion matrix</location>
    </subcellularLocation>
    <subcellularLocation>
        <location evidence="3">Nucleus</location>
    </subcellularLocation>
</comment>
<organism evidence="26 27">
    <name type="scientific">Agrilus planipennis</name>
    <name type="common">Emerald ash borer</name>
    <name type="synonym">Agrilus marcopoli</name>
    <dbReference type="NCBI Taxonomy" id="224129"/>
    <lineage>
        <taxon>Eukaryota</taxon>
        <taxon>Metazoa</taxon>
        <taxon>Ecdysozoa</taxon>
        <taxon>Arthropoda</taxon>
        <taxon>Hexapoda</taxon>
        <taxon>Insecta</taxon>
        <taxon>Pterygota</taxon>
        <taxon>Neoptera</taxon>
        <taxon>Endopterygota</taxon>
        <taxon>Coleoptera</taxon>
        <taxon>Polyphaga</taxon>
        <taxon>Elateriformia</taxon>
        <taxon>Buprestoidea</taxon>
        <taxon>Buprestidae</taxon>
        <taxon>Agrilinae</taxon>
        <taxon>Agrilus</taxon>
    </lineage>
</organism>
<comment type="similarity">
    <text evidence="5">Belongs to the RNase Z family.</text>
</comment>
<dbReference type="PANTHER" id="PTHR12553">
    <property type="entry name" value="ZINC PHOSPHODIESTERASE ELAC PROTEIN 2"/>
    <property type="match status" value="1"/>
</dbReference>
<dbReference type="RefSeq" id="XP_018335190.1">
    <property type="nucleotide sequence ID" value="XM_018479688.1"/>
</dbReference>
<dbReference type="GO" id="GO:0042645">
    <property type="term" value="C:mitochondrial nucleoid"/>
    <property type="evidence" value="ECO:0007669"/>
    <property type="project" value="UniProtKB-ARBA"/>
</dbReference>